<dbReference type="EMBL" id="FR824095">
    <property type="protein sequence ID" value="CCA18436.1"/>
    <property type="molecule type" value="Genomic_DNA"/>
</dbReference>
<gene>
    <name evidence="1" type="primary">AlNc14C48G3829</name>
    <name evidence="2" type="synonym">AlNc14C50G3960</name>
    <name evidence="1" type="ORF">ALNC14_044330</name>
    <name evidence="2" type="ORF">ALNC14_045790</name>
</gene>
<dbReference type="HOGENOM" id="CLU_3091273_0_0_1"/>
<protein>
    <submittedName>
        <fullName evidence="1">AlNc14C48G3829 protein</fullName>
    </submittedName>
    <submittedName>
        <fullName evidence="2">AlNc14C50G3960 protein</fullName>
    </submittedName>
</protein>
<dbReference type="AlphaFoldDB" id="F0WAW8"/>
<evidence type="ECO:0000313" key="1">
    <source>
        <dbReference type="EMBL" id="CCA18290.1"/>
    </source>
</evidence>
<dbReference type="EMBL" id="FR824093">
    <property type="protein sequence ID" value="CCA18290.1"/>
    <property type="molecule type" value="Genomic_DNA"/>
</dbReference>
<evidence type="ECO:0000313" key="2">
    <source>
        <dbReference type="EMBL" id="CCA18436.1"/>
    </source>
</evidence>
<reference evidence="1" key="2">
    <citation type="submission" date="2011-02" db="EMBL/GenBank/DDBJ databases">
        <authorList>
            <person name="MacLean D."/>
        </authorList>
    </citation>
    <scope>NUCLEOTIDE SEQUENCE</scope>
</reference>
<organism evidence="1">
    <name type="scientific">Albugo laibachii Nc14</name>
    <dbReference type="NCBI Taxonomy" id="890382"/>
    <lineage>
        <taxon>Eukaryota</taxon>
        <taxon>Sar</taxon>
        <taxon>Stramenopiles</taxon>
        <taxon>Oomycota</taxon>
        <taxon>Peronosporomycetes</taxon>
        <taxon>Albuginales</taxon>
        <taxon>Albuginaceae</taxon>
        <taxon>Albugo</taxon>
    </lineage>
</organism>
<reference evidence="1" key="1">
    <citation type="journal article" date="2011" name="PLoS Biol.">
        <title>Gene gain and loss during evolution of obligate parasitism in the white rust pathogen of Arabidopsis thaliana.</title>
        <authorList>
            <person name="Kemen E."/>
            <person name="Gardiner A."/>
            <person name="Schultz-Larsen T."/>
            <person name="Kemen A.C."/>
            <person name="Balmuth A.L."/>
            <person name="Robert-Seilaniantz A."/>
            <person name="Bailey K."/>
            <person name="Holub E."/>
            <person name="Studholme D.J."/>
            <person name="Maclean D."/>
            <person name="Jones J.D."/>
        </authorList>
    </citation>
    <scope>NUCLEOTIDE SEQUENCE</scope>
</reference>
<proteinExistence type="predicted"/>
<name>F0WAW8_9STRA</name>
<accession>F0WAW8</accession>
<sequence>MKLDETCLHECRVHKGGKQRNHFIWIDILRELSCIKTLRFVSRKPSLFFHIL</sequence>